<dbReference type="AlphaFoldDB" id="A0A8J8P8X8"/>
<dbReference type="EMBL" id="RRYP01000073">
    <property type="protein sequence ID" value="TNV88104.1"/>
    <property type="molecule type" value="Genomic_DNA"/>
</dbReference>
<organism evidence="1 2">
    <name type="scientific">Halteria grandinella</name>
    <dbReference type="NCBI Taxonomy" id="5974"/>
    <lineage>
        <taxon>Eukaryota</taxon>
        <taxon>Sar</taxon>
        <taxon>Alveolata</taxon>
        <taxon>Ciliophora</taxon>
        <taxon>Intramacronucleata</taxon>
        <taxon>Spirotrichea</taxon>
        <taxon>Stichotrichia</taxon>
        <taxon>Sporadotrichida</taxon>
        <taxon>Halteriidae</taxon>
        <taxon>Halteria</taxon>
    </lineage>
</organism>
<gene>
    <name evidence="1" type="ORF">FGO68_gene7381</name>
</gene>
<dbReference type="OrthoDB" id="327389at2759"/>
<dbReference type="Proteomes" id="UP000785679">
    <property type="component" value="Unassembled WGS sequence"/>
</dbReference>
<comment type="caution">
    <text evidence="1">The sequence shown here is derived from an EMBL/GenBank/DDBJ whole genome shotgun (WGS) entry which is preliminary data.</text>
</comment>
<sequence>MSQNSEFSNVYYEMSSLVILPISRQYSQYNNNKVRYATPQIKVTIKDNVFSGFSNCGSLFSNDLDFFLPSSPLSSRYFSNMEYIKPLEKYRKLLQKYYYTNYALWTWVNEEVTLQPTYYGEVSDVLEQSDQYKQAFLITGNIFKNFNYLKRRASDTITLRKESRTIKVNNDRMKNLGMVIDIYDNMQVPMYIQIESNTFQDTNQHLGQWNESQPGFDHCMRILDSDYEWPQANILTSMIWGDPYFQQTHLINIKDNTNSSRVIIMNNTFFNVSIAGPLIHMQERRGFSTNQYLIVGNNFKMIHSYINSNVITILRINVDNSGMDPYFKANNRTWSQQELNLIARSFMGGNILIKKNTFTEIAGCQSVSALIMVGVINNFMSNSLNLPQEIHDNGLDSFGNSTQFLQSILNDTFINLVPNVKLTIRTSKYPESLTLHRQVAIFQENRYTNLSMGVASSMGGIDKKGGLIKLVNVAKALIQQERFENIGGFTGEHLNDVLSQVFGTSKAQLAYNGKTELRSFDNRQAISNNDRCFQAIFLTVCEYGYYAIYDKLALNFAYNWPLNEFTCSRKVKHIQKYMAY</sequence>
<protein>
    <submittedName>
        <fullName evidence="1">Uncharacterized protein</fullName>
    </submittedName>
</protein>
<evidence type="ECO:0000313" key="2">
    <source>
        <dbReference type="Proteomes" id="UP000785679"/>
    </source>
</evidence>
<proteinExistence type="predicted"/>
<name>A0A8J8P8X8_HALGN</name>
<keyword evidence="2" id="KW-1185">Reference proteome</keyword>
<accession>A0A8J8P8X8</accession>
<evidence type="ECO:0000313" key="1">
    <source>
        <dbReference type="EMBL" id="TNV88104.1"/>
    </source>
</evidence>
<reference evidence="1" key="1">
    <citation type="submission" date="2019-06" db="EMBL/GenBank/DDBJ databases">
        <authorList>
            <person name="Zheng W."/>
        </authorList>
    </citation>
    <scope>NUCLEOTIDE SEQUENCE</scope>
    <source>
        <strain evidence="1">QDHG01</strain>
    </source>
</reference>